<feature type="non-terminal residue" evidence="2">
    <location>
        <position position="1"/>
    </location>
</feature>
<dbReference type="AlphaFoldDB" id="A0A061S304"/>
<evidence type="ECO:0000313" key="2">
    <source>
        <dbReference type="EMBL" id="JAC79547.1"/>
    </source>
</evidence>
<feature type="non-terminal residue" evidence="2">
    <location>
        <position position="78"/>
    </location>
</feature>
<sequence>EELRHGLRMDRQVGRHLASHPQPPFPFACQEAKACPRGCNTLRRAKARTEMGFPCRPNKRERERMRERELTTGMSIAS</sequence>
<feature type="region of interest" description="Disordered" evidence="1">
    <location>
        <begin position="1"/>
        <end position="22"/>
    </location>
</feature>
<dbReference type="EMBL" id="GBEZ01005802">
    <property type="protein sequence ID" value="JAC79547.1"/>
    <property type="molecule type" value="Transcribed_RNA"/>
</dbReference>
<reference evidence="2" key="1">
    <citation type="submission" date="2014-05" db="EMBL/GenBank/DDBJ databases">
        <title>The transcriptome of the halophilic microalga Tetraselmis sp. GSL018 isolated from the Great Salt Lake, Utah.</title>
        <authorList>
            <person name="Jinkerson R.E."/>
            <person name="D'Adamo S."/>
            <person name="Posewitz M.C."/>
        </authorList>
    </citation>
    <scope>NUCLEOTIDE SEQUENCE</scope>
    <source>
        <strain evidence="2">GSL018</strain>
    </source>
</reference>
<feature type="compositionally biased region" description="Basic and acidic residues" evidence="1">
    <location>
        <begin position="1"/>
        <end position="13"/>
    </location>
</feature>
<feature type="compositionally biased region" description="Basic and acidic residues" evidence="1">
    <location>
        <begin position="58"/>
        <end position="70"/>
    </location>
</feature>
<organism evidence="2">
    <name type="scientific">Tetraselmis sp. GSL018</name>
    <dbReference type="NCBI Taxonomy" id="582737"/>
    <lineage>
        <taxon>Eukaryota</taxon>
        <taxon>Viridiplantae</taxon>
        <taxon>Chlorophyta</taxon>
        <taxon>core chlorophytes</taxon>
        <taxon>Chlorodendrophyceae</taxon>
        <taxon>Chlorodendrales</taxon>
        <taxon>Chlorodendraceae</taxon>
        <taxon>Tetraselmis</taxon>
    </lineage>
</organism>
<evidence type="ECO:0000256" key="1">
    <source>
        <dbReference type="SAM" id="MobiDB-lite"/>
    </source>
</evidence>
<name>A0A061S304_9CHLO</name>
<gene>
    <name evidence="2" type="ORF">TSPGSL018_12462</name>
</gene>
<feature type="region of interest" description="Disordered" evidence="1">
    <location>
        <begin position="53"/>
        <end position="78"/>
    </location>
</feature>
<accession>A0A061S304</accession>
<proteinExistence type="predicted"/>
<protein>
    <submittedName>
        <fullName evidence="2">Uncharacterized protein</fullName>
    </submittedName>
</protein>